<protein>
    <recommendedName>
        <fullName evidence="4">Calcium-dependent phosphotriesterase</fullName>
    </recommendedName>
</protein>
<dbReference type="InterPro" id="IPR051288">
    <property type="entry name" value="Serum_paraoxonase/arylesterase"/>
</dbReference>
<keyword evidence="1" id="KW-0812">Transmembrane</keyword>
<reference evidence="2" key="1">
    <citation type="submission" date="2021-02" db="EMBL/GenBank/DDBJ databases">
        <title>Genome sequence Cadophora malorum strain M34.</title>
        <authorList>
            <person name="Stefanovic E."/>
            <person name="Vu D."/>
            <person name="Scully C."/>
            <person name="Dijksterhuis J."/>
            <person name="Roader J."/>
            <person name="Houbraken J."/>
        </authorList>
    </citation>
    <scope>NUCLEOTIDE SEQUENCE</scope>
    <source>
        <strain evidence="2">M34</strain>
    </source>
</reference>
<keyword evidence="1" id="KW-1133">Transmembrane helix</keyword>
<sequence length="421" mass="46605">MVNPRWVLKLISKAAIVGVVFIAVLYQFVFKSIIFDALGYGRKVQSIKDFNNLQCEKIDELGLEGCEDMWLHEKTGYLYMACSDSQSRVDWLPAVGHLNATGRGLTDRIAVLDTRGPGRLASHIKWLSIENFSGINGDGTLNLHGFDIRADKHTDILRILLINHRPPFDPVTGAPLDASKVGANSTIEQFQTKAGTDKMRHVRTFVNEHIQTPNRVAWMSEDTFVFTNSHSAKVGFRQTLDPFIGGGNVAYCHRNRCKIASSGINFKFPNGLVRGHEGLIYVPTTIDGSISVFTLTADHNLQQVNKIETGFPLDNLSVDKNGDIFAAAIPQVYKWQQSSKKPFDVNPPSAVLKIKRVKKTGQGSGRKSLFSHDLDYVVEKVMEDDGSVLPGSTIAVHDVETGRYFLGGAMSPFITICEPKK</sequence>
<dbReference type="OrthoDB" id="5307922at2759"/>
<name>A0A8H7TKD5_9HELO</name>
<evidence type="ECO:0000313" key="3">
    <source>
        <dbReference type="Proteomes" id="UP000664132"/>
    </source>
</evidence>
<feature type="transmembrane region" description="Helical" evidence="1">
    <location>
        <begin position="6"/>
        <end position="26"/>
    </location>
</feature>
<keyword evidence="1" id="KW-0472">Membrane</keyword>
<proteinExistence type="predicted"/>
<evidence type="ECO:0000313" key="2">
    <source>
        <dbReference type="EMBL" id="KAG4420528.1"/>
    </source>
</evidence>
<keyword evidence="3" id="KW-1185">Reference proteome</keyword>
<comment type="caution">
    <text evidence="2">The sequence shown here is derived from an EMBL/GenBank/DDBJ whole genome shotgun (WGS) entry which is preliminary data.</text>
</comment>
<accession>A0A8H7TKD5</accession>
<organism evidence="2 3">
    <name type="scientific">Cadophora malorum</name>
    <dbReference type="NCBI Taxonomy" id="108018"/>
    <lineage>
        <taxon>Eukaryota</taxon>
        <taxon>Fungi</taxon>
        <taxon>Dikarya</taxon>
        <taxon>Ascomycota</taxon>
        <taxon>Pezizomycotina</taxon>
        <taxon>Leotiomycetes</taxon>
        <taxon>Helotiales</taxon>
        <taxon>Ploettnerulaceae</taxon>
        <taxon>Cadophora</taxon>
    </lineage>
</organism>
<dbReference type="Gene3D" id="2.120.10.30">
    <property type="entry name" value="TolB, C-terminal domain"/>
    <property type="match status" value="1"/>
</dbReference>
<dbReference type="PANTHER" id="PTHR11799:SF12">
    <property type="entry name" value="PARAOXONASE-RELATED"/>
    <property type="match status" value="1"/>
</dbReference>
<dbReference type="InterPro" id="IPR011042">
    <property type="entry name" value="6-blade_b-propeller_TolB-like"/>
</dbReference>
<dbReference type="AlphaFoldDB" id="A0A8H7TKD5"/>
<evidence type="ECO:0000256" key="1">
    <source>
        <dbReference type="SAM" id="Phobius"/>
    </source>
</evidence>
<dbReference type="SUPFAM" id="SSF63829">
    <property type="entry name" value="Calcium-dependent phosphotriesterase"/>
    <property type="match status" value="1"/>
</dbReference>
<dbReference type="PANTHER" id="PTHR11799">
    <property type="entry name" value="PARAOXONASE"/>
    <property type="match status" value="1"/>
</dbReference>
<evidence type="ECO:0008006" key="4">
    <source>
        <dbReference type="Google" id="ProtNLM"/>
    </source>
</evidence>
<dbReference type="EMBL" id="JAFJYH010000082">
    <property type="protein sequence ID" value="KAG4420528.1"/>
    <property type="molecule type" value="Genomic_DNA"/>
</dbReference>
<gene>
    <name evidence="2" type="ORF">IFR04_006348</name>
</gene>
<dbReference type="Proteomes" id="UP000664132">
    <property type="component" value="Unassembled WGS sequence"/>
</dbReference>